<accession>A0A9X4KPG8</accession>
<keyword evidence="1" id="KW-0472">Membrane</keyword>
<name>A0A9X4KPG8_9BACL</name>
<evidence type="ECO:0000313" key="3">
    <source>
        <dbReference type="Proteomes" id="UP001153404"/>
    </source>
</evidence>
<keyword evidence="3" id="KW-1185">Reference proteome</keyword>
<dbReference type="AlphaFoldDB" id="A0A9X4KPG8"/>
<evidence type="ECO:0000313" key="2">
    <source>
        <dbReference type="EMBL" id="MDG0808325.1"/>
    </source>
</evidence>
<reference evidence="2" key="1">
    <citation type="submission" date="2022-10" db="EMBL/GenBank/DDBJ databases">
        <title>Comparative genomic analysis of Cohnella hashimotonis sp. nov., isolated from the International Space Station.</title>
        <authorList>
            <person name="Simpson A."/>
            <person name="Venkateswaran K."/>
        </authorList>
    </citation>
    <scope>NUCLEOTIDE SEQUENCE</scope>
    <source>
        <strain evidence="2">DSM 28161</strain>
    </source>
</reference>
<dbReference type="InterPro" id="IPR004995">
    <property type="entry name" value="Spore_Ger"/>
</dbReference>
<organism evidence="2 3">
    <name type="scientific">Cohnella rhizosphaerae</name>
    <dbReference type="NCBI Taxonomy" id="1457232"/>
    <lineage>
        <taxon>Bacteria</taxon>
        <taxon>Bacillati</taxon>
        <taxon>Bacillota</taxon>
        <taxon>Bacilli</taxon>
        <taxon>Bacillales</taxon>
        <taxon>Paenibacillaceae</taxon>
        <taxon>Cohnella</taxon>
    </lineage>
</organism>
<dbReference type="GO" id="GO:0016020">
    <property type="term" value="C:membrane"/>
    <property type="evidence" value="ECO:0007669"/>
    <property type="project" value="InterPro"/>
</dbReference>
<protein>
    <submittedName>
        <fullName evidence="2">Spore germination protein</fullName>
    </submittedName>
</protein>
<dbReference type="Pfam" id="PF03323">
    <property type="entry name" value="GerA"/>
    <property type="match status" value="1"/>
</dbReference>
<dbReference type="GO" id="GO:0009847">
    <property type="term" value="P:spore germination"/>
    <property type="evidence" value="ECO:0007669"/>
    <property type="project" value="InterPro"/>
</dbReference>
<dbReference type="EMBL" id="JAPDIA010000001">
    <property type="protein sequence ID" value="MDG0808325.1"/>
    <property type="molecule type" value="Genomic_DNA"/>
</dbReference>
<dbReference type="Proteomes" id="UP001153404">
    <property type="component" value="Unassembled WGS sequence"/>
</dbReference>
<proteinExistence type="predicted"/>
<evidence type="ECO:0000256" key="1">
    <source>
        <dbReference type="ARBA" id="ARBA00023136"/>
    </source>
</evidence>
<sequence length="65" mass="7529">MLGFIFILLHLCCLETLGQPYLSSLAPLKLRDLRDVFVRAPLIALMRSPRNRKLHAGAQDRREQR</sequence>
<gene>
    <name evidence="2" type="ORF">OMP40_02040</name>
</gene>
<comment type="caution">
    <text evidence="2">The sequence shown here is derived from an EMBL/GenBank/DDBJ whole genome shotgun (WGS) entry which is preliminary data.</text>
</comment>